<sequence>MDFFVDECRKNNHTFESVAEENSYLIYNYKPTFTGVLGSAYHQCYLFEPRGIINKEVS</sequence>
<name>A0ABQ7PWP6_PLUXY</name>
<organism evidence="1 2">
    <name type="scientific">Plutella xylostella</name>
    <name type="common">Diamondback moth</name>
    <name type="synonym">Plutella maculipennis</name>
    <dbReference type="NCBI Taxonomy" id="51655"/>
    <lineage>
        <taxon>Eukaryota</taxon>
        <taxon>Metazoa</taxon>
        <taxon>Ecdysozoa</taxon>
        <taxon>Arthropoda</taxon>
        <taxon>Hexapoda</taxon>
        <taxon>Insecta</taxon>
        <taxon>Pterygota</taxon>
        <taxon>Neoptera</taxon>
        <taxon>Endopterygota</taxon>
        <taxon>Lepidoptera</taxon>
        <taxon>Glossata</taxon>
        <taxon>Ditrysia</taxon>
        <taxon>Yponomeutoidea</taxon>
        <taxon>Plutellidae</taxon>
        <taxon>Plutella</taxon>
    </lineage>
</organism>
<reference evidence="1 2" key="1">
    <citation type="submission" date="2021-06" db="EMBL/GenBank/DDBJ databases">
        <title>A haploid diamondback moth (Plutella xylostella L.) genome assembly resolves 31 chromosomes and identifies a diamide resistance mutation.</title>
        <authorList>
            <person name="Ward C.M."/>
            <person name="Perry K.D."/>
            <person name="Baker G."/>
            <person name="Powis K."/>
            <person name="Heckel D.G."/>
            <person name="Baxter S.W."/>
        </authorList>
    </citation>
    <scope>NUCLEOTIDE SEQUENCE [LARGE SCALE GENOMIC DNA]</scope>
    <source>
        <strain evidence="1 2">LV</strain>
        <tissue evidence="1">Single pupa</tissue>
    </source>
</reference>
<protein>
    <submittedName>
        <fullName evidence="1">Uncharacterized protein</fullName>
    </submittedName>
</protein>
<dbReference type="Proteomes" id="UP000823941">
    <property type="component" value="Chromosome 29"/>
</dbReference>
<dbReference type="InterPro" id="IPR029062">
    <property type="entry name" value="Class_I_gatase-like"/>
</dbReference>
<evidence type="ECO:0000313" key="1">
    <source>
        <dbReference type="EMBL" id="KAG7296078.1"/>
    </source>
</evidence>
<keyword evidence="2" id="KW-1185">Reference proteome</keyword>
<accession>A0ABQ7PWP6</accession>
<dbReference type="EMBL" id="JAHIBW010000029">
    <property type="protein sequence ID" value="KAG7296078.1"/>
    <property type="molecule type" value="Genomic_DNA"/>
</dbReference>
<dbReference type="Gene3D" id="3.40.50.880">
    <property type="match status" value="1"/>
</dbReference>
<gene>
    <name evidence="1" type="ORF">JYU34_021174</name>
</gene>
<evidence type="ECO:0000313" key="2">
    <source>
        <dbReference type="Proteomes" id="UP000823941"/>
    </source>
</evidence>
<comment type="caution">
    <text evidence="1">The sequence shown here is derived from an EMBL/GenBank/DDBJ whole genome shotgun (WGS) entry which is preliminary data.</text>
</comment>
<proteinExistence type="predicted"/>